<comment type="caution">
    <text evidence="3">The sequence shown here is derived from an EMBL/GenBank/DDBJ whole genome shotgun (WGS) entry which is preliminary data.</text>
</comment>
<proteinExistence type="inferred from homology"/>
<dbReference type="InterPro" id="IPR003959">
    <property type="entry name" value="ATPase_AAA_core"/>
</dbReference>
<accession>A0A848DCB1</accession>
<dbReference type="SMART" id="SM00382">
    <property type="entry name" value="AAA"/>
    <property type="match status" value="1"/>
</dbReference>
<dbReference type="SUPFAM" id="SSF52540">
    <property type="entry name" value="P-loop containing nucleoside triphosphate hydrolases"/>
    <property type="match status" value="1"/>
</dbReference>
<gene>
    <name evidence="3" type="ORF">GIS02_05945</name>
</gene>
<dbReference type="PANTHER" id="PTHR23074">
    <property type="entry name" value="AAA DOMAIN-CONTAINING"/>
    <property type="match status" value="1"/>
</dbReference>
<protein>
    <submittedName>
        <fullName evidence="3">AAA family ATPase</fullName>
    </submittedName>
</protein>
<dbReference type="Proteomes" id="UP000606580">
    <property type="component" value="Unassembled WGS sequence"/>
</dbReference>
<dbReference type="PANTHER" id="PTHR23074:SF83">
    <property type="entry name" value="VACUOLAR PROTEIN SORTING-ASSOCIATED PROTEIN 4A"/>
    <property type="match status" value="1"/>
</dbReference>
<dbReference type="AlphaFoldDB" id="A0A848DCB1"/>
<feature type="domain" description="AAA+ ATPase" evidence="2">
    <location>
        <begin position="146"/>
        <end position="284"/>
    </location>
</feature>
<evidence type="ECO:0000259" key="2">
    <source>
        <dbReference type="SMART" id="SM00382"/>
    </source>
</evidence>
<dbReference type="GO" id="GO:0016887">
    <property type="term" value="F:ATP hydrolysis activity"/>
    <property type="evidence" value="ECO:0007669"/>
    <property type="project" value="InterPro"/>
</dbReference>
<comment type="similarity">
    <text evidence="1">Belongs to the AAA ATPase family.</text>
</comment>
<reference evidence="3" key="1">
    <citation type="journal article" date="2020" name="MBio">
        <title>'Candidatus Ethanoperedens,' a Thermophilic Genus of Archaea Mediating the Anaerobic Oxidation of Ethane.</title>
        <authorList>
            <person name="Hahn C.J."/>
            <person name="Laso-Perez R."/>
            <person name="Vulcano F."/>
            <person name="Vaziourakis K.M."/>
            <person name="Stokke R."/>
            <person name="Steen I.H."/>
            <person name="Teske A."/>
            <person name="Boetius A."/>
            <person name="Liebeke M."/>
            <person name="Amann R."/>
            <person name="Knittel K."/>
            <person name="Wegener G."/>
        </authorList>
    </citation>
    <scope>NUCLEOTIDE SEQUENCE</scope>
    <source>
        <strain evidence="3">GoM-Arc1-LC-WB58</strain>
    </source>
</reference>
<sequence length="374" mass="42318">MNQLLEQEYLDKIKECKENAKKYYDSGDYEKASEEYQKCSKHCEILVKKTGDETKKKEYYDAFEKFVDASAKLKKMKPVSARGAKKEHGGGEKAGFAQYIGDNIMRKEKGNLPSWESIGGLEEVKDLIKKSVVIGIIENKPRAIEAWNTILFYGPPGTGKTLMAAAVARNIDATFFDVKVSQMLSKYYGESPKIMSALFEVAREEAPSVVFIDEFDSIALSRGADIDEESRRGLSTLLAELDGFGSKTSEKKFVLVVAATNTPDAIDEAVMSRFGKKIEIPLPDFEACKEILRIHTEKKGVGLGDYLLYDKLAKYCVEHKMSGRDIKFMCTEAIWRMLDEMNPNLDKLAEEPYEKIKEYELRTRELKEGDFGLE</sequence>
<dbReference type="InterPro" id="IPR050304">
    <property type="entry name" value="MT-severing_AAA_ATPase"/>
</dbReference>
<dbReference type="Gene3D" id="3.40.50.300">
    <property type="entry name" value="P-loop containing nucleotide triphosphate hydrolases"/>
    <property type="match status" value="1"/>
</dbReference>
<keyword evidence="1" id="KW-0067">ATP-binding</keyword>
<organism evidence="3 4">
    <name type="scientific">Candidatus Ethanoperedens thermophilum</name>
    <dbReference type="NCBI Taxonomy" id="2766897"/>
    <lineage>
        <taxon>Archaea</taxon>
        <taxon>Methanobacteriati</taxon>
        <taxon>Methanobacteriota</taxon>
        <taxon>Stenosarchaea group</taxon>
        <taxon>Methanomicrobia</taxon>
        <taxon>Methanosarcinales</taxon>
        <taxon>Methanosarcinales incertae sedis</taxon>
        <taxon>GOM Arc I cluster</taxon>
        <taxon>Candidatus Ethanoperedens</taxon>
    </lineage>
</organism>
<evidence type="ECO:0000256" key="1">
    <source>
        <dbReference type="RuleBase" id="RU003651"/>
    </source>
</evidence>
<dbReference type="Pfam" id="PF00004">
    <property type="entry name" value="AAA"/>
    <property type="match status" value="1"/>
</dbReference>
<dbReference type="PROSITE" id="PS00674">
    <property type="entry name" value="AAA"/>
    <property type="match status" value="1"/>
</dbReference>
<dbReference type="GO" id="GO:0005524">
    <property type="term" value="F:ATP binding"/>
    <property type="evidence" value="ECO:0007669"/>
    <property type="project" value="UniProtKB-KW"/>
</dbReference>
<evidence type="ECO:0000313" key="3">
    <source>
        <dbReference type="EMBL" id="NMG83725.1"/>
    </source>
</evidence>
<evidence type="ECO:0000313" key="4">
    <source>
        <dbReference type="Proteomes" id="UP000606580"/>
    </source>
</evidence>
<dbReference type="InterPro" id="IPR003593">
    <property type="entry name" value="AAA+_ATPase"/>
</dbReference>
<dbReference type="InterPro" id="IPR003960">
    <property type="entry name" value="ATPase_AAA_CS"/>
</dbReference>
<dbReference type="InterPro" id="IPR027417">
    <property type="entry name" value="P-loop_NTPase"/>
</dbReference>
<dbReference type="Gene3D" id="1.10.8.60">
    <property type="match status" value="1"/>
</dbReference>
<dbReference type="EMBL" id="WNEG01000101">
    <property type="protein sequence ID" value="NMG83725.1"/>
    <property type="molecule type" value="Genomic_DNA"/>
</dbReference>
<keyword evidence="1" id="KW-0547">Nucleotide-binding</keyword>
<name>A0A848DCB1_9EURY</name>